<dbReference type="EMBL" id="KI271591">
    <property type="protein sequence ID" value="ERL64854.1"/>
    <property type="molecule type" value="Genomic_DNA"/>
</dbReference>
<protein>
    <recommendedName>
        <fullName evidence="3">HTH tetR-type domain-containing protein</fullName>
    </recommendedName>
</protein>
<dbReference type="InterPro" id="IPR050624">
    <property type="entry name" value="HTH-type_Tx_Regulator"/>
</dbReference>
<evidence type="ECO:0000313" key="5">
    <source>
        <dbReference type="Proteomes" id="UP000030647"/>
    </source>
</evidence>
<gene>
    <name evidence="4" type="ORF">L248_0458</name>
</gene>
<name>U4TL00_9LACO</name>
<dbReference type="GO" id="GO:0003677">
    <property type="term" value="F:DNA binding"/>
    <property type="evidence" value="ECO:0007669"/>
    <property type="project" value="UniProtKB-UniRule"/>
</dbReference>
<keyword evidence="1 2" id="KW-0238">DNA-binding</keyword>
<dbReference type="STRING" id="1231336.L248_0458"/>
<dbReference type="PANTHER" id="PTHR43479">
    <property type="entry name" value="ACREF/ENVCD OPERON REPRESSOR-RELATED"/>
    <property type="match status" value="1"/>
</dbReference>
<evidence type="ECO:0000256" key="2">
    <source>
        <dbReference type="PROSITE-ProRule" id="PRU00335"/>
    </source>
</evidence>
<dbReference type="Proteomes" id="UP000030647">
    <property type="component" value="Unassembled WGS sequence"/>
</dbReference>
<reference evidence="5" key="1">
    <citation type="journal article" date="2013" name="Genome Announc.">
        <title>Whole-Genome Sequencing of Lactobacillus shenzhenensis Strain LY-73T.</title>
        <authorList>
            <person name="Lin Z."/>
            <person name="Liu Z."/>
            <person name="Yang R."/>
            <person name="Zou Y."/>
            <person name="Wan D."/>
            <person name="Chen J."/>
            <person name="Guo M."/>
            <person name="Zhao J."/>
            <person name="Fang C."/>
            <person name="Yang R."/>
            <person name="Liu F."/>
        </authorList>
    </citation>
    <scope>NUCLEOTIDE SEQUENCE [LARGE SCALE GENOMIC DNA]</scope>
    <source>
        <strain evidence="5">LY-73</strain>
    </source>
</reference>
<dbReference type="InterPro" id="IPR001647">
    <property type="entry name" value="HTH_TetR"/>
</dbReference>
<proteinExistence type="predicted"/>
<dbReference type="InterPro" id="IPR009057">
    <property type="entry name" value="Homeodomain-like_sf"/>
</dbReference>
<organism evidence="4 5">
    <name type="scientific">Schleiferilactobacillus shenzhenensis LY-73</name>
    <dbReference type="NCBI Taxonomy" id="1231336"/>
    <lineage>
        <taxon>Bacteria</taxon>
        <taxon>Bacillati</taxon>
        <taxon>Bacillota</taxon>
        <taxon>Bacilli</taxon>
        <taxon>Lactobacillales</taxon>
        <taxon>Lactobacillaceae</taxon>
        <taxon>Schleiferilactobacillus</taxon>
    </lineage>
</organism>
<dbReference type="PROSITE" id="PS50977">
    <property type="entry name" value="HTH_TETR_2"/>
    <property type="match status" value="1"/>
</dbReference>
<dbReference type="PRINTS" id="PR00455">
    <property type="entry name" value="HTHTETR"/>
</dbReference>
<dbReference type="HOGENOM" id="CLU_069356_12_9_9"/>
<dbReference type="AlphaFoldDB" id="U4TL00"/>
<evidence type="ECO:0000256" key="1">
    <source>
        <dbReference type="ARBA" id="ARBA00023125"/>
    </source>
</evidence>
<dbReference type="SUPFAM" id="SSF46689">
    <property type="entry name" value="Homeodomain-like"/>
    <property type="match status" value="1"/>
</dbReference>
<dbReference type="Gene3D" id="1.10.357.10">
    <property type="entry name" value="Tetracycline Repressor, domain 2"/>
    <property type="match status" value="1"/>
</dbReference>
<feature type="domain" description="HTH tetR-type" evidence="3">
    <location>
        <begin position="6"/>
        <end position="66"/>
    </location>
</feature>
<evidence type="ECO:0000313" key="4">
    <source>
        <dbReference type="EMBL" id="ERL64854.1"/>
    </source>
</evidence>
<evidence type="ECO:0000259" key="3">
    <source>
        <dbReference type="PROSITE" id="PS50977"/>
    </source>
</evidence>
<dbReference type="OrthoDB" id="9809994at2"/>
<sequence>MKPKNKELKQRIIRTTSALIIQNGVENTSTVKVARRLKIAQSNIYSYFPNKQALLLDVFRYHQAILITRLAPVLHVGLAPKVQIDALTQNMIQFGREDPETIQIIRIFRQTPSMRPLLPKISDDSFFTALFQQLAQFQQRGLIIEIDLPFLVENVFSIIINYLTALEAGELDERETTTAHVCALVDRLVLTPLQG</sequence>
<dbReference type="eggNOG" id="COG1309">
    <property type="taxonomic scope" value="Bacteria"/>
</dbReference>
<dbReference type="Pfam" id="PF00440">
    <property type="entry name" value="TetR_N"/>
    <property type="match status" value="1"/>
</dbReference>
<keyword evidence="5" id="KW-1185">Reference proteome</keyword>
<feature type="DNA-binding region" description="H-T-H motif" evidence="2">
    <location>
        <begin position="29"/>
        <end position="48"/>
    </location>
</feature>
<dbReference type="RefSeq" id="WP_022529791.1">
    <property type="nucleotide sequence ID" value="NZ_KI271591.1"/>
</dbReference>
<accession>U4TL00</accession>
<dbReference type="PANTHER" id="PTHR43479:SF11">
    <property type="entry name" value="ACREF_ENVCD OPERON REPRESSOR-RELATED"/>
    <property type="match status" value="1"/>
</dbReference>